<dbReference type="PANTHER" id="PTHR47691:SF3">
    <property type="entry name" value="HTH-TYPE TRANSCRIPTIONAL REGULATOR RV0890C-RELATED"/>
    <property type="match status" value="1"/>
</dbReference>
<protein>
    <recommendedName>
        <fullName evidence="3">NB-ARC domain-containing protein</fullName>
    </recommendedName>
</protein>
<gene>
    <name evidence="1" type="ORF">HDA39_007443</name>
</gene>
<dbReference type="RefSeq" id="WP_184803260.1">
    <property type="nucleotide sequence ID" value="NZ_JACHMY010000001.1"/>
</dbReference>
<evidence type="ECO:0000313" key="1">
    <source>
        <dbReference type="EMBL" id="MBB5840709.1"/>
    </source>
</evidence>
<sequence>MSAALGRLRSVATIPYRELHRRVLCIRRARDAPAVAYDTVYRCLRPGRHRLAVELVVDIVVAITGDPDTGRAWRRAYESVVDQLSDEQTVELTTKLAPVQGIFVGRAPELNRLRSRSTEQTTVHLIDGMPGVGKTWLANEAACSAVGAVRPDLVAFVDLRGHDPVRSPADPRAVLGELLRLLSVPLARFAELTTEARSRLFRDELGDHRIVLVLDNAAGDDQLQWLLPDNAGSVVFITSRTRLRRTAGLRTPVGVLPEGDSVEMLRRMLDRDDDIELLHQLARAAAHLPLALALVGARVRAQPDWTLADQVERLAERARRLRIDAGVESALDLSYRALDAPARAMLRALSLHPARRMDLGVAAALAGVPIDQAVDQIGALLTANLLTRVGRDRVEIHELVRLFASACAYDEDPSTGRARAAVRMGTYYAATADHASRIWWRPGDQWKPVIRPASASASPY</sequence>
<dbReference type="Gene3D" id="3.40.50.300">
    <property type="entry name" value="P-loop containing nucleotide triphosphate hydrolases"/>
    <property type="match status" value="1"/>
</dbReference>
<dbReference type="AlphaFoldDB" id="A0A7W9JEJ8"/>
<evidence type="ECO:0000313" key="2">
    <source>
        <dbReference type="Proteomes" id="UP000549971"/>
    </source>
</evidence>
<organism evidence="1 2">
    <name type="scientific">Kribbella italica</name>
    <dbReference type="NCBI Taxonomy" id="1540520"/>
    <lineage>
        <taxon>Bacteria</taxon>
        <taxon>Bacillati</taxon>
        <taxon>Actinomycetota</taxon>
        <taxon>Actinomycetes</taxon>
        <taxon>Propionibacteriales</taxon>
        <taxon>Kribbellaceae</taxon>
        <taxon>Kribbella</taxon>
    </lineage>
</organism>
<proteinExistence type="predicted"/>
<comment type="caution">
    <text evidence="1">The sequence shown here is derived from an EMBL/GenBank/DDBJ whole genome shotgun (WGS) entry which is preliminary data.</text>
</comment>
<dbReference type="PRINTS" id="PR00364">
    <property type="entry name" value="DISEASERSIST"/>
</dbReference>
<evidence type="ECO:0008006" key="3">
    <source>
        <dbReference type="Google" id="ProtNLM"/>
    </source>
</evidence>
<reference evidence="1 2" key="1">
    <citation type="submission" date="2020-08" db="EMBL/GenBank/DDBJ databases">
        <title>Sequencing the genomes of 1000 actinobacteria strains.</title>
        <authorList>
            <person name="Klenk H.-P."/>
        </authorList>
    </citation>
    <scope>NUCLEOTIDE SEQUENCE [LARGE SCALE GENOMIC DNA]</scope>
    <source>
        <strain evidence="1 2">DSM 28967</strain>
    </source>
</reference>
<dbReference type="SUPFAM" id="SSF52540">
    <property type="entry name" value="P-loop containing nucleoside triphosphate hydrolases"/>
    <property type="match status" value="1"/>
</dbReference>
<keyword evidence="2" id="KW-1185">Reference proteome</keyword>
<dbReference type="EMBL" id="JACHMY010000001">
    <property type="protein sequence ID" value="MBB5840709.1"/>
    <property type="molecule type" value="Genomic_DNA"/>
</dbReference>
<dbReference type="Proteomes" id="UP000549971">
    <property type="component" value="Unassembled WGS sequence"/>
</dbReference>
<name>A0A7W9JEJ8_9ACTN</name>
<accession>A0A7W9JEJ8</accession>
<dbReference type="InterPro" id="IPR027417">
    <property type="entry name" value="P-loop_NTPase"/>
</dbReference>
<dbReference type="PANTHER" id="PTHR47691">
    <property type="entry name" value="REGULATOR-RELATED"/>
    <property type="match status" value="1"/>
</dbReference>